<reference evidence="2 3" key="1">
    <citation type="submission" date="2015-09" db="EMBL/GenBank/DDBJ databases">
        <authorList>
            <person name="Xu Y."/>
            <person name="Nagy A."/>
            <person name="Liu N.T."/>
            <person name="Nou X."/>
        </authorList>
    </citation>
    <scope>NUCLEOTIDE SEQUENCE [LARGE SCALE GENOMIC DNA]</scope>
    <source>
        <strain evidence="2 3">FC1138</strain>
    </source>
</reference>
<accession>A0AAC9BF11</accession>
<dbReference type="KEGG" id="rin:ACS15_3206"/>
<dbReference type="RefSeq" id="WP_021197426.1">
    <property type="nucleotide sequence ID" value="NZ_CP012605.1"/>
</dbReference>
<evidence type="ECO:0000313" key="2">
    <source>
        <dbReference type="EMBL" id="ANH73032.1"/>
    </source>
</evidence>
<feature type="transmembrane region" description="Helical" evidence="1">
    <location>
        <begin position="261"/>
        <end position="282"/>
    </location>
</feature>
<keyword evidence="1" id="KW-0812">Transmembrane</keyword>
<dbReference type="InterPro" id="IPR018688">
    <property type="entry name" value="PpoB2-like"/>
</dbReference>
<feature type="transmembrane region" description="Helical" evidence="1">
    <location>
        <begin position="216"/>
        <end position="249"/>
    </location>
</feature>
<evidence type="ECO:0008006" key="4">
    <source>
        <dbReference type="Google" id="ProtNLM"/>
    </source>
</evidence>
<feature type="transmembrane region" description="Helical" evidence="1">
    <location>
        <begin position="160"/>
        <end position="178"/>
    </location>
</feature>
<keyword evidence="1" id="KW-0472">Membrane</keyword>
<evidence type="ECO:0000313" key="3">
    <source>
        <dbReference type="Proteomes" id="UP000077927"/>
    </source>
</evidence>
<name>A0AAC9BF11_9RALS</name>
<proteinExistence type="predicted"/>
<feature type="transmembrane region" description="Helical" evidence="1">
    <location>
        <begin position="132"/>
        <end position="153"/>
    </location>
</feature>
<protein>
    <recommendedName>
        <fullName evidence="4">Metal-binding protein</fullName>
    </recommendedName>
</protein>
<dbReference type="EMBL" id="CP012605">
    <property type="protein sequence ID" value="ANH73032.1"/>
    <property type="molecule type" value="Genomic_DNA"/>
</dbReference>
<gene>
    <name evidence="2" type="ORF">ACS15_3206</name>
</gene>
<feature type="transmembrane region" description="Helical" evidence="1">
    <location>
        <begin position="62"/>
        <end position="84"/>
    </location>
</feature>
<sequence>MRVAASRHQRVFLPVLAGLVTLAWLTLWLWARSPYGRYLDHGDWTASGPAAWLCRVVPAGSLVVPAALYALAWTLMILAMMLPTTLPLFQAFDRVVAGRVDRQRLLVLLGVGYLAAWSAFGLLVLLGVGYLAAWSAFGLLAHGLHAVLLAGVARVPLLGWYGWLIGAATLAGAGAFQFSTLKTRCLDQCRSPLSFVISRWHGPAPQRQAFLLGLRHGLFCVGCCWALMLLMFVVGAGSLGWMLVLAAAMAIEKNVAWGRRLSAPLGVALLAGAAVLAATHLWGAAPIA</sequence>
<evidence type="ECO:0000256" key="1">
    <source>
        <dbReference type="SAM" id="Phobius"/>
    </source>
</evidence>
<dbReference type="Pfam" id="PF09948">
    <property type="entry name" value="PpoB2"/>
    <property type="match status" value="1"/>
</dbReference>
<keyword evidence="1" id="KW-1133">Transmembrane helix</keyword>
<feature type="transmembrane region" description="Helical" evidence="1">
    <location>
        <begin position="12"/>
        <end position="31"/>
    </location>
</feature>
<dbReference type="Proteomes" id="UP000077927">
    <property type="component" value="Chromosome 1"/>
</dbReference>
<organism evidence="2 3">
    <name type="scientific">Ralstonia insidiosa</name>
    <dbReference type="NCBI Taxonomy" id="190721"/>
    <lineage>
        <taxon>Bacteria</taxon>
        <taxon>Pseudomonadati</taxon>
        <taxon>Pseudomonadota</taxon>
        <taxon>Betaproteobacteria</taxon>
        <taxon>Burkholderiales</taxon>
        <taxon>Burkholderiaceae</taxon>
        <taxon>Ralstonia</taxon>
    </lineage>
</organism>
<dbReference type="AlphaFoldDB" id="A0AAC9BF11"/>
<feature type="transmembrane region" description="Helical" evidence="1">
    <location>
        <begin position="105"/>
        <end position="126"/>
    </location>
</feature>